<dbReference type="InterPro" id="IPR023227">
    <property type="entry name" value="SAM_OH_AdoTrfase_C_sf"/>
</dbReference>
<feature type="domain" description="S-adenosyl-l-methionine hydroxide adenosyltransferase C-terminal" evidence="1">
    <location>
        <begin position="3"/>
        <end position="43"/>
    </location>
</feature>
<reference evidence="2" key="1">
    <citation type="submission" date="2018-06" db="EMBL/GenBank/DDBJ databases">
        <authorList>
            <person name="Zhirakovskaya E."/>
        </authorList>
    </citation>
    <scope>NUCLEOTIDE SEQUENCE</scope>
</reference>
<accession>A0A3B0SJZ9</accession>
<dbReference type="EMBL" id="UOEI01000399">
    <property type="protein sequence ID" value="VAW04533.1"/>
    <property type="molecule type" value="Genomic_DNA"/>
</dbReference>
<proteinExistence type="predicted"/>
<feature type="non-terminal residue" evidence="2">
    <location>
        <position position="1"/>
    </location>
</feature>
<dbReference type="SUPFAM" id="SSF101852">
    <property type="entry name" value="Bacterial fluorinating enzyme, C-terminal domain"/>
    <property type="match status" value="1"/>
</dbReference>
<evidence type="ECO:0000259" key="1">
    <source>
        <dbReference type="Pfam" id="PF20257"/>
    </source>
</evidence>
<name>A0A3B0SJZ9_9ZZZZ</name>
<dbReference type="Gene3D" id="2.40.30.90">
    <property type="entry name" value="Bacterial fluorinating enzyme like"/>
    <property type="match status" value="1"/>
</dbReference>
<dbReference type="AlphaFoldDB" id="A0A3B0SJZ9"/>
<sequence length="60" mass="6181">RGAYGDVDENDAVLHIDSHGQMALGVRGGRADETFGIGVGDSVVIRRPDGGSRIEITSAG</sequence>
<dbReference type="Pfam" id="PF20257">
    <property type="entry name" value="SAM_HAT_C"/>
    <property type="match status" value="1"/>
</dbReference>
<gene>
    <name evidence="2" type="ORF">MNBD_ACTINO01-2169</name>
</gene>
<protein>
    <recommendedName>
        <fullName evidence="1">S-adenosyl-l-methionine hydroxide adenosyltransferase C-terminal domain-containing protein</fullName>
    </recommendedName>
</protein>
<organism evidence="2">
    <name type="scientific">hydrothermal vent metagenome</name>
    <dbReference type="NCBI Taxonomy" id="652676"/>
    <lineage>
        <taxon>unclassified sequences</taxon>
        <taxon>metagenomes</taxon>
        <taxon>ecological metagenomes</taxon>
    </lineage>
</organism>
<dbReference type="InterPro" id="IPR046470">
    <property type="entry name" value="SAM_HAT_C"/>
</dbReference>
<evidence type="ECO:0000313" key="2">
    <source>
        <dbReference type="EMBL" id="VAW04533.1"/>
    </source>
</evidence>